<protein>
    <submittedName>
        <fullName evidence="3">FAD-dependent oxidoreductase</fullName>
    </submittedName>
</protein>
<dbReference type="SUPFAM" id="SSF51905">
    <property type="entry name" value="FAD/NAD(P)-binding domain"/>
    <property type="match status" value="1"/>
</dbReference>
<keyword evidence="4" id="KW-1185">Reference proteome</keyword>
<evidence type="ECO:0000313" key="4">
    <source>
        <dbReference type="Proteomes" id="UP000564378"/>
    </source>
</evidence>
<organism evidence="3 4">
    <name type="scientific">Parasphingopyxis marina</name>
    <dbReference type="NCBI Taxonomy" id="2761622"/>
    <lineage>
        <taxon>Bacteria</taxon>
        <taxon>Pseudomonadati</taxon>
        <taxon>Pseudomonadota</taxon>
        <taxon>Alphaproteobacteria</taxon>
        <taxon>Sphingomonadales</taxon>
        <taxon>Sphingomonadaceae</taxon>
        <taxon>Parasphingopyxis</taxon>
    </lineage>
</organism>
<dbReference type="InterPro" id="IPR002938">
    <property type="entry name" value="FAD-bd"/>
</dbReference>
<dbReference type="Proteomes" id="UP000564378">
    <property type="component" value="Unassembled WGS sequence"/>
</dbReference>
<dbReference type="GO" id="GO:0071949">
    <property type="term" value="F:FAD binding"/>
    <property type="evidence" value="ECO:0007669"/>
    <property type="project" value="InterPro"/>
</dbReference>
<proteinExistence type="predicted"/>
<dbReference type="NCBIfam" id="NF004833">
    <property type="entry name" value="PRK06185.1-1"/>
    <property type="match status" value="1"/>
</dbReference>
<comment type="caution">
    <text evidence="3">The sequence shown here is derived from an EMBL/GenBank/DDBJ whole genome shotgun (WGS) entry which is preliminary data.</text>
</comment>
<reference evidence="3 4" key="1">
    <citation type="submission" date="2020-08" db="EMBL/GenBank/DDBJ databases">
        <title>Draft genome sequence of Parasphingopyxis sp. GrpM-11.</title>
        <authorList>
            <person name="Oh J."/>
            <person name="Roh D.-H."/>
        </authorList>
    </citation>
    <scope>NUCLEOTIDE SEQUENCE [LARGE SCALE GENOMIC DNA]</scope>
    <source>
        <strain evidence="3 4">GrpM-11</strain>
    </source>
</reference>
<name>A0A842HZR0_9SPHN</name>
<dbReference type="PANTHER" id="PTHR43476">
    <property type="entry name" value="3-(3-HYDROXY-PHENYL)PROPIONATE/3-HYDROXYCINNAMIC ACID HYDROXYLASE"/>
    <property type="match status" value="1"/>
</dbReference>
<dbReference type="NCBIfam" id="NF004834">
    <property type="entry name" value="PRK06185.1-3"/>
    <property type="match status" value="1"/>
</dbReference>
<dbReference type="EMBL" id="JACJVJ010000002">
    <property type="protein sequence ID" value="MBC2777861.1"/>
    <property type="molecule type" value="Genomic_DNA"/>
</dbReference>
<evidence type="ECO:0000259" key="2">
    <source>
        <dbReference type="Pfam" id="PF01494"/>
    </source>
</evidence>
<feature type="domain" description="FAD-binding" evidence="2">
    <location>
        <begin position="3"/>
        <end position="331"/>
    </location>
</feature>
<gene>
    <name evidence="3" type="ORF">H6P80_09530</name>
</gene>
<dbReference type="InterPro" id="IPR036188">
    <property type="entry name" value="FAD/NAD-bd_sf"/>
</dbReference>
<evidence type="ECO:0000313" key="3">
    <source>
        <dbReference type="EMBL" id="MBC2777861.1"/>
    </source>
</evidence>
<dbReference type="GO" id="GO:0016491">
    <property type="term" value="F:oxidoreductase activity"/>
    <property type="evidence" value="ECO:0007669"/>
    <property type="project" value="UniProtKB-KW"/>
</dbReference>
<keyword evidence="1" id="KW-0560">Oxidoreductase</keyword>
<evidence type="ECO:0000256" key="1">
    <source>
        <dbReference type="ARBA" id="ARBA00023002"/>
    </source>
</evidence>
<dbReference type="PANTHER" id="PTHR43476:SF5">
    <property type="entry name" value="FAD-DEPENDENT MONOOXYGENASE"/>
    <property type="match status" value="1"/>
</dbReference>
<dbReference type="Pfam" id="PF01494">
    <property type="entry name" value="FAD_binding_3"/>
    <property type="match status" value="1"/>
</dbReference>
<dbReference type="Gene3D" id="3.50.50.60">
    <property type="entry name" value="FAD/NAD(P)-binding domain"/>
    <property type="match status" value="2"/>
</dbReference>
<dbReference type="PRINTS" id="PR00420">
    <property type="entry name" value="RNGMNOXGNASE"/>
</dbReference>
<sequence length="402" mass="43972">MPTQICIVGGGPAGLVAGMLFARAGVETLVLEKHADFLRDFRGDTVHPSTMELFDQLGLLDELLQLPHNKVDRIRARVAGRFIEIADFKRLKTPAPFIAMMPQWDLLDFIADKAKRYPTFRLMLSSEATGIVAGEGGRIAGVTLADGRTIGASLVIAADGRRSILRREAALPLEELGAPMDVFWFRVPKHREEETFGVFENGRIIVLIDRGDYWQCAFVFPKGEGERVRSRPIEAFRQELSTAVPLLAEGIGEIASWDDVKLLSVGLDRLTRWYKPGLLAIGDAAHAMSPIGGVGINLAVQDAVAAANILASPMAKGEAPDPLLAKVQARRWKPTARIQGLQKIAQDNIIAPLVSGKSGLTRPPLPLRLFNRLPFLRWIPARVIGLGFARERIESPDAFGTG</sequence>
<dbReference type="AlphaFoldDB" id="A0A842HZR0"/>
<dbReference type="InterPro" id="IPR050631">
    <property type="entry name" value="PheA/TfdB_FAD_monoxygenase"/>
</dbReference>
<accession>A0A842HZR0</accession>